<reference evidence="2" key="1">
    <citation type="submission" date="2021-12" db="EMBL/GenBank/DDBJ databases">
        <authorList>
            <person name="King R."/>
        </authorList>
    </citation>
    <scope>NUCLEOTIDE SEQUENCE</scope>
</reference>
<organism evidence="2 3">
    <name type="scientific">Chrysodeixis includens</name>
    <name type="common">Soybean looper</name>
    <name type="synonym">Pseudoplusia includens</name>
    <dbReference type="NCBI Taxonomy" id="689277"/>
    <lineage>
        <taxon>Eukaryota</taxon>
        <taxon>Metazoa</taxon>
        <taxon>Ecdysozoa</taxon>
        <taxon>Arthropoda</taxon>
        <taxon>Hexapoda</taxon>
        <taxon>Insecta</taxon>
        <taxon>Pterygota</taxon>
        <taxon>Neoptera</taxon>
        <taxon>Endopterygota</taxon>
        <taxon>Lepidoptera</taxon>
        <taxon>Glossata</taxon>
        <taxon>Ditrysia</taxon>
        <taxon>Noctuoidea</taxon>
        <taxon>Noctuidae</taxon>
        <taxon>Plusiinae</taxon>
        <taxon>Chrysodeixis</taxon>
    </lineage>
</organism>
<gene>
    <name evidence="2" type="ORF">CINC_LOCUS6284</name>
</gene>
<proteinExistence type="predicted"/>
<dbReference type="EMBL" id="LR824023">
    <property type="protein sequence ID" value="CAH0594315.1"/>
    <property type="molecule type" value="Genomic_DNA"/>
</dbReference>
<evidence type="ECO:0000313" key="3">
    <source>
        <dbReference type="Proteomes" id="UP001154114"/>
    </source>
</evidence>
<feature type="compositionally biased region" description="Basic residues" evidence="1">
    <location>
        <begin position="328"/>
        <end position="338"/>
    </location>
</feature>
<dbReference type="OrthoDB" id="8115845at2759"/>
<feature type="region of interest" description="Disordered" evidence="1">
    <location>
        <begin position="299"/>
        <end position="398"/>
    </location>
</feature>
<accession>A0A9P0BVR7</accession>
<protein>
    <submittedName>
        <fullName evidence="2">Uncharacterized protein</fullName>
    </submittedName>
</protein>
<keyword evidence="3" id="KW-1185">Reference proteome</keyword>
<evidence type="ECO:0000313" key="2">
    <source>
        <dbReference type="EMBL" id="CAH0594315.1"/>
    </source>
</evidence>
<sequence length="398" mass="44888">MGGLCIYSSAVTHYGLQELCLKLGEITGSSTCTYTVNVATLTYERRIRGVYQATRLTIVSAWLHTACWLLSALLALVRILLAVDFQLVCVHVQLHGDIEKILENDEVQIRTVSPDIWAGDSDTNFHNKPRLIFADYQDEMKTLYDDSEVSRRSQSVEGELSTISLVPEERKRLVLMEAFKSVDNAHKFIVRYLYDLLDALILPGKSREASAESTISRASDSSAGSRKLKMNRQYGQEHIVYEPLNSKASVDQASYISEDVEEIVKSESLQSVDRGAKPVEESYYIRGKVIFDEQPTTSKALEQPAEPEPQLKPEANLSVKIKDDLNKHDKKKKSKKSNLKTIGVQTSKDRKPKRNLRVKITEVERESEVESESDSDSTPDLKDDVDKETQTAPKEKQD</sequence>
<name>A0A9P0BVR7_CHRIL</name>
<feature type="compositionally biased region" description="Basic and acidic residues" evidence="1">
    <location>
        <begin position="379"/>
        <end position="398"/>
    </location>
</feature>
<dbReference type="Proteomes" id="UP001154114">
    <property type="component" value="Chromosome 20"/>
</dbReference>
<evidence type="ECO:0000256" key="1">
    <source>
        <dbReference type="SAM" id="MobiDB-lite"/>
    </source>
</evidence>
<feature type="compositionally biased region" description="Basic and acidic residues" evidence="1">
    <location>
        <begin position="359"/>
        <end position="368"/>
    </location>
</feature>
<dbReference type="AlphaFoldDB" id="A0A9P0BVR7"/>